<evidence type="ECO:0000313" key="2">
    <source>
        <dbReference type="Proteomes" id="UP000194309"/>
    </source>
</evidence>
<dbReference type="OrthoDB" id="5372773at2"/>
<name>A0A1X9SQX6_9BACT</name>
<keyword evidence="2" id="KW-1185">Reference proteome</keyword>
<dbReference type="Proteomes" id="UP000194309">
    <property type="component" value="Chromosome"/>
</dbReference>
<dbReference type="InterPro" id="IPR013417">
    <property type="entry name" value="CHP02588"/>
</dbReference>
<dbReference type="EMBL" id="CP018788">
    <property type="protein sequence ID" value="ARQ98646.1"/>
    <property type="molecule type" value="Genomic_DNA"/>
</dbReference>
<protein>
    <submittedName>
        <fullName evidence="1">DUF2393 domain protein</fullName>
    </submittedName>
</protein>
<dbReference type="KEGG" id="cdev:CIGN_0336"/>
<organism evidence="1 2">
    <name type="scientific">Campylobacter devanensis</name>
    <dbReference type="NCBI Taxonomy" id="3161138"/>
    <lineage>
        <taxon>Bacteria</taxon>
        <taxon>Pseudomonadati</taxon>
        <taxon>Campylobacterota</taxon>
        <taxon>Epsilonproteobacteria</taxon>
        <taxon>Campylobacterales</taxon>
        <taxon>Campylobacteraceae</taxon>
        <taxon>Campylobacter</taxon>
    </lineage>
</organism>
<gene>
    <name evidence="1" type="ORF">CIGN_0336</name>
</gene>
<evidence type="ECO:0000313" key="1">
    <source>
        <dbReference type="EMBL" id="ARQ98646.1"/>
    </source>
</evidence>
<accession>A0A381D7F6</accession>
<reference evidence="1 2" key="1">
    <citation type="journal article" date="2017" name="Genome Biol. Evol.">
        <title>Comparative Genomic Analysis Identifies a Campylobacter Clade Deficient in Selenium Metabolism.</title>
        <authorList>
            <person name="Miller W.G."/>
            <person name="Yee E."/>
            <person name="Lopes B.S."/>
            <person name="Chapman M.H."/>
            <person name="Huynh S."/>
            <person name="Bono J.L."/>
            <person name="Parker C.T."/>
            <person name="Strachan N.J.C."/>
            <person name="Forbes K.J."/>
        </authorList>
    </citation>
    <scope>NUCLEOTIDE SEQUENCE [LARGE SCALE GENOMIC DNA]</scope>
    <source>
        <strain evidence="1 2">NCTC 13003</strain>
    </source>
</reference>
<sequence length="177" mass="20123">MSYFNIFHIIVLILILSMFGLFTYLIILKEHRTKQAISLLIVNVAIMSCLAMISMMLIDKYTKVAEIINLEGRRTLINETISYSGIIKNVGYGYINSCTINIELINTPEKGLEASNFENRGFFDTYIGSNHSQKGSQKGEFLILKDLPSGDQRGFSFTMPYPAHFKNHTTNYTLDCK</sequence>
<accession>A0A1X9SQX6</accession>
<dbReference type="STRING" id="1660064.CIGN_0336"/>
<dbReference type="Pfam" id="PF09624">
    <property type="entry name" value="DUF2393"/>
    <property type="match status" value="1"/>
</dbReference>
<proteinExistence type="predicted"/>
<dbReference type="AlphaFoldDB" id="A0A1X9SQX6"/>